<dbReference type="SUPFAM" id="SSF47954">
    <property type="entry name" value="Cyclin-like"/>
    <property type="match status" value="1"/>
</dbReference>
<evidence type="ECO:0000313" key="5">
    <source>
        <dbReference type="WBParaSite" id="EEL_0000807601-mRNA-1"/>
    </source>
</evidence>
<keyword evidence="3" id="KW-1133">Transmembrane helix</keyword>
<dbReference type="Pfam" id="PF08613">
    <property type="entry name" value="Cyclin"/>
    <property type="match status" value="1"/>
</dbReference>
<keyword evidence="4" id="KW-1185">Reference proteome</keyword>
<dbReference type="GO" id="GO:0019901">
    <property type="term" value="F:protein kinase binding"/>
    <property type="evidence" value="ECO:0007669"/>
    <property type="project" value="InterPro"/>
</dbReference>
<organism evidence="4 5">
    <name type="scientific">Elaeophora elaphi</name>
    <dbReference type="NCBI Taxonomy" id="1147741"/>
    <lineage>
        <taxon>Eukaryota</taxon>
        <taxon>Metazoa</taxon>
        <taxon>Ecdysozoa</taxon>
        <taxon>Nematoda</taxon>
        <taxon>Chromadorea</taxon>
        <taxon>Rhabditida</taxon>
        <taxon>Spirurina</taxon>
        <taxon>Spiruromorpha</taxon>
        <taxon>Filarioidea</taxon>
        <taxon>Onchocercidae</taxon>
        <taxon>Elaeophora</taxon>
    </lineage>
</organism>
<keyword evidence="3" id="KW-0812">Transmembrane</keyword>
<accession>A0A0R3S0D0</accession>
<dbReference type="InterPro" id="IPR013922">
    <property type="entry name" value="Cyclin_PHO80-like"/>
</dbReference>
<dbReference type="PANTHER" id="PTHR15615">
    <property type="match status" value="1"/>
</dbReference>
<comment type="similarity">
    <text evidence="1">Belongs to the CNPPD1 family.</text>
</comment>
<dbReference type="WBParaSite" id="EEL_0000807601-mRNA-1">
    <property type="protein sequence ID" value="EEL_0000807601-mRNA-1"/>
    <property type="gene ID" value="EEL_0000807601"/>
</dbReference>
<dbReference type="InterPro" id="IPR036915">
    <property type="entry name" value="Cyclin-like_sf"/>
</dbReference>
<dbReference type="GO" id="GO:0005634">
    <property type="term" value="C:nucleus"/>
    <property type="evidence" value="ECO:0007669"/>
    <property type="project" value="TreeGrafter"/>
</dbReference>
<dbReference type="Gene3D" id="1.10.472.10">
    <property type="entry name" value="Cyclin-like"/>
    <property type="match status" value="1"/>
</dbReference>
<evidence type="ECO:0000256" key="1">
    <source>
        <dbReference type="ARBA" id="ARBA00038508"/>
    </source>
</evidence>
<evidence type="ECO:0000313" key="4">
    <source>
        <dbReference type="Proteomes" id="UP000050640"/>
    </source>
</evidence>
<dbReference type="STRING" id="1147741.A0A0R3S0D0"/>
<evidence type="ECO:0000256" key="3">
    <source>
        <dbReference type="SAM" id="Phobius"/>
    </source>
</evidence>
<evidence type="ECO:0000256" key="2">
    <source>
        <dbReference type="ARBA" id="ARBA00040808"/>
    </source>
</evidence>
<reference evidence="5" key="1">
    <citation type="submission" date="2017-02" db="UniProtKB">
        <authorList>
            <consortium name="WormBaseParasite"/>
        </authorList>
    </citation>
    <scope>IDENTIFICATION</scope>
</reference>
<name>A0A0R3S0D0_9BILA</name>
<sequence length="321" mass="36906">MSPVSLSFKRLQQRLRRSLCYGSRQMKSLPLPLSELAIDYFDRHCPYDYMSMDSATSISRHGYVDACTFLVAMVYLDRIRTADNLYFESSNPGELYLSALIIASKYLHDVGQREFVYNDEWAALASISLKRVNEVELSVLDAIHWSTNVNYGQFIRILEEVETWIAEDSLEKRGFCTYNEIAVLLSKIDLISDCVKPLMLSLAALTFVYSAAVVSLLMFPQIAISASIQRNLAKNDAYMLSITSTVDKTTQQGKAAFSPLHENFYKWYTSHNQRVFRTLIMSNVAIKDNMLFNRTAFWRDALSLYNLYINTNLAQYFDDFL</sequence>
<dbReference type="CDD" id="cd20557">
    <property type="entry name" value="CYCLIN_ScPCL1-like"/>
    <property type="match status" value="1"/>
</dbReference>
<protein>
    <recommendedName>
        <fullName evidence="2">Protein CNPPD1</fullName>
    </recommendedName>
</protein>
<keyword evidence="3" id="KW-0472">Membrane</keyword>
<feature type="transmembrane region" description="Helical" evidence="3">
    <location>
        <begin position="198"/>
        <end position="219"/>
    </location>
</feature>
<dbReference type="GO" id="GO:0000307">
    <property type="term" value="C:cyclin-dependent protein kinase holoenzyme complex"/>
    <property type="evidence" value="ECO:0007669"/>
    <property type="project" value="TreeGrafter"/>
</dbReference>
<dbReference type="Proteomes" id="UP000050640">
    <property type="component" value="Unplaced"/>
</dbReference>
<dbReference type="PANTHER" id="PTHR15615:SF108">
    <property type="entry name" value="PROTEIN CNPPD1"/>
    <property type="match status" value="1"/>
</dbReference>
<dbReference type="AlphaFoldDB" id="A0A0R3S0D0"/>
<dbReference type="GO" id="GO:0016538">
    <property type="term" value="F:cyclin-dependent protein serine/threonine kinase regulator activity"/>
    <property type="evidence" value="ECO:0007669"/>
    <property type="project" value="TreeGrafter"/>
</dbReference>
<proteinExistence type="inferred from homology"/>